<sequence length="507" mass="58460">MDQGVKMAIVGGGAACVCYFHYLVKYLLQMRSPIRVEVTIFEKEKQVGPGLAYQKDYPILRLNRSSQSMSAIVENPSHFWSWYQDHILSRTHGKGEEFLPRSVFGQYLQEVFHQTMQLANREPLQAKIEYNEIVDVNKINRKIELITQSGESSLFDFVVLCTGHNPSRDPYQLKGTPRYNHQPYPLHETLESIRPDEEIGMIGSSLTAVDTALALQERKHQGRIRMFSRQGLLPSVRIKHAQPHQLRFLKREVVYQLVEKKGHVLLKELLRLLKQEFNSLEGSREMLLSQKTNGSTAMERLRQELSQSDTRVPWQSILTATNDIIEEMWHHLNAYDKRMFMERFHRYFMTIRNPMPIVNAERIYEMLRSGQLIVHKGLKSIRYWEGSFQVSLSEKSTLPITSDWIINATGPAQYIVEKQASRLVQTLLAKGFAVKDPFGGIQTNFNTGAVISRDGYADLHFRALGQITCGTYYYTGSLEMIAKRSRKLARDLSHMIEDKVMVEQGVC</sequence>
<feature type="transmembrane region" description="Helical" evidence="1">
    <location>
        <begin position="7"/>
        <end position="28"/>
    </location>
</feature>
<dbReference type="EMBL" id="JBHSAP010000007">
    <property type="protein sequence ID" value="MFC4075959.1"/>
    <property type="molecule type" value="Genomic_DNA"/>
</dbReference>
<keyword evidence="4" id="KW-1185">Reference proteome</keyword>
<keyword evidence="1" id="KW-0812">Transmembrane</keyword>
<evidence type="ECO:0000256" key="1">
    <source>
        <dbReference type="SAM" id="Phobius"/>
    </source>
</evidence>
<evidence type="ECO:0000259" key="2">
    <source>
        <dbReference type="Pfam" id="PF13454"/>
    </source>
</evidence>
<proteinExistence type="predicted"/>
<name>A0ABV8JJ37_9BACL</name>
<feature type="domain" description="FAD-dependent urate hydroxylase HpyO/Asp monooxygenase CreE-like FAD/NAD(P)-binding" evidence="2">
    <location>
        <begin position="8"/>
        <end position="164"/>
    </location>
</feature>
<evidence type="ECO:0000313" key="3">
    <source>
        <dbReference type="EMBL" id="MFC4075959.1"/>
    </source>
</evidence>
<dbReference type="RefSeq" id="WP_380702361.1">
    <property type="nucleotide sequence ID" value="NZ_JBHSAP010000007.1"/>
</dbReference>
<keyword evidence="1" id="KW-0472">Membrane</keyword>
<dbReference type="Proteomes" id="UP001595843">
    <property type="component" value="Unassembled WGS sequence"/>
</dbReference>
<organism evidence="3 4">
    <name type="scientific">Salinithrix halophila</name>
    <dbReference type="NCBI Taxonomy" id="1485204"/>
    <lineage>
        <taxon>Bacteria</taxon>
        <taxon>Bacillati</taxon>
        <taxon>Bacillota</taxon>
        <taxon>Bacilli</taxon>
        <taxon>Bacillales</taxon>
        <taxon>Thermoactinomycetaceae</taxon>
        <taxon>Salinithrix</taxon>
    </lineage>
</organism>
<dbReference type="SUPFAM" id="SSF51905">
    <property type="entry name" value="FAD/NAD(P)-binding domain"/>
    <property type="match status" value="1"/>
</dbReference>
<evidence type="ECO:0000313" key="4">
    <source>
        <dbReference type="Proteomes" id="UP001595843"/>
    </source>
</evidence>
<accession>A0ABV8JJ37</accession>
<keyword evidence="1" id="KW-1133">Transmembrane helix</keyword>
<dbReference type="PANTHER" id="PTHR40254">
    <property type="entry name" value="BLR0577 PROTEIN"/>
    <property type="match status" value="1"/>
</dbReference>
<dbReference type="InterPro" id="IPR036188">
    <property type="entry name" value="FAD/NAD-bd_sf"/>
</dbReference>
<protein>
    <submittedName>
        <fullName evidence="3">FAD/NAD(P)-binding protein</fullName>
    </submittedName>
</protein>
<dbReference type="InterPro" id="IPR052189">
    <property type="entry name" value="L-asp_N-monooxygenase_NS-form"/>
</dbReference>
<dbReference type="Pfam" id="PF13454">
    <property type="entry name" value="NAD_binding_9"/>
    <property type="match status" value="1"/>
</dbReference>
<dbReference type="InterPro" id="IPR038732">
    <property type="entry name" value="HpyO/CreE_NAD-binding"/>
</dbReference>
<reference evidence="4" key="1">
    <citation type="journal article" date="2019" name="Int. J. Syst. Evol. Microbiol.">
        <title>The Global Catalogue of Microorganisms (GCM) 10K type strain sequencing project: providing services to taxonomists for standard genome sequencing and annotation.</title>
        <authorList>
            <consortium name="The Broad Institute Genomics Platform"/>
            <consortium name="The Broad Institute Genome Sequencing Center for Infectious Disease"/>
            <person name="Wu L."/>
            <person name="Ma J."/>
        </authorList>
    </citation>
    <scope>NUCLEOTIDE SEQUENCE [LARGE SCALE GENOMIC DNA]</scope>
    <source>
        <strain evidence="4">IBRC-M 10813</strain>
    </source>
</reference>
<dbReference type="Gene3D" id="3.50.50.60">
    <property type="entry name" value="FAD/NAD(P)-binding domain"/>
    <property type="match status" value="1"/>
</dbReference>
<comment type="caution">
    <text evidence="3">The sequence shown here is derived from an EMBL/GenBank/DDBJ whole genome shotgun (WGS) entry which is preliminary data.</text>
</comment>
<gene>
    <name evidence="3" type="ORF">ACFOUO_03965</name>
</gene>
<dbReference type="PANTHER" id="PTHR40254:SF1">
    <property type="entry name" value="BLR0577 PROTEIN"/>
    <property type="match status" value="1"/>
</dbReference>